<dbReference type="Proteomes" id="UP001144471">
    <property type="component" value="Unassembled WGS sequence"/>
</dbReference>
<evidence type="ECO:0000256" key="6">
    <source>
        <dbReference type="ARBA" id="ARBA00023145"/>
    </source>
</evidence>
<dbReference type="RefSeq" id="WP_281837681.1">
    <property type="nucleotide sequence ID" value="NZ_BSDY01000031.1"/>
</dbReference>
<dbReference type="Pfam" id="PF02666">
    <property type="entry name" value="PS_Dcarbxylase"/>
    <property type="match status" value="1"/>
</dbReference>
<keyword evidence="13" id="KW-1185">Reference proteome</keyword>
<keyword evidence="5 11" id="KW-0472">Membrane</keyword>
<evidence type="ECO:0000256" key="9">
    <source>
        <dbReference type="ARBA" id="ARBA00023264"/>
    </source>
</evidence>
<reference evidence="12" key="1">
    <citation type="submission" date="2022-12" db="EMBL/GenBank/DDBJ databases">
        <title>Reference genome sequencing for broad-spectrum identification of bacterial and archaeal isolates by mass spectrometry.</title>
        <authorList>
            <person name="Sekiguchi Y."/>
            <person name="Tourlousse D.M."/>
        </authorList>
    </citation>
    <scope>NUCLEOTIDE SEQUENCE</scope>
    <source>
        <strain evidence="12">10succ1</strain>
    </source>
</reference>
<feature type="modified residue" description="Pyruvic acid (Ser); by autocatalysis" evidence="11">
    <location>
        <position position="260"/>
    </location>
</feature>
<evidence type="ECO:0000313" key="13">
    <source>
        <dbReference type="Proteomes" id="UP001144471"/>
    </source>
</evidence>
<feature type="active site" description="Schiff-base intermediate with substrate; via pyruvic acid; for decarboxylase activity" evidence="11">
    <location>
        <position position="260"/>
    </location>
</feature>
<comment type="function">
    <text evidence="11">Catalyzes the formation of phosphatidylethanolamine (PtdEtn) from phosphatidylserine (PtdSer).</text>
</comment>
<feature type="active site" description="Charge relay system; for autoendoproteolytic cleavage activity" evidence="11">
    <location>
        <position position="173"/>
    </location>
</feature>
<feature type="site" description="Cleavage (non-hydrolytic); by autocatalysis" evidence="11">
    <location>
        <begin position="259"/>
        <end position="260"/>
    </location>
</feature>
<dbReference type="PANTHER" id="PTHR10067:SF17">
    <property type="entry name" value="PHOSPHATIDYLSERINE DECARBOXYLASE PROENZYME 2"/>
    <property type="match status" value="1"/>
</dbReference>
<organism evidence="12 13">
    <name type="scientific">Propionigenium maris DSM 9537</name>
    <dbReference type="NCBI Taxonomy" id="1123000"/>
    <lineage>
        <taxon>Bacteria</taxon>
        <taxon>Fusobacteriati</taxon>
        <taxon>Fusobacteriota</taxon>
        <taxon>Fusobacteriia</taxon>
        <taxon>Fusobacteriales</taxon>
        <taxon>Fusobacteriaceae</taxon>
        <taxon>Propionigenium</taxon>
    </lineage>
</organism>
<dbReference type="NCBIfam" id="NF001941">
    <property type="entry name" value="PRK00723.1"/>
    <property type="match status" value="1"/>
</dbReference>
<evidence type="ECO:0000256" key="4">
    <source>
        <dbReference type="ARBA" id="ARBA00023098"/>
    </source>
</evidence>
<evidence type="ECO:0000256" key="7">
    <source>
        <dbReference type="ARBA" id="ARBA00023209"/>
    </source>
</evidence>
<dbReference type="AlphaFoldDB" id="A0A9W6GPS0"/>
<keyword evidence="9 11" id="KW-1208">Phospholipid metabolism</keyword>
<dbReference type="InterPro" id="IPR003817">
    <property type="entry name" value="PS_Dcarbxylase"/>
</dbReference>
<dbReference type="NCBIfam" id="TIGR00163">
    <property type="entry name" value="PS_decarb"/>
    <property type="match status" value="1"/>
</dbReference>
<dbReference type="GO" id="GO:0006646">
    <property type="term" value="P:phosphatidylethanolamine biosynthetic process"/>
    <property type="evidence" value="ECO:0007669"/>
    <property type="project" value="UniProtKB-UniRule"/>
</dbReference>
<keyword evidence="2 11" id="KW-0444">Lipid biosynthesis</keyword>
<evidence type="ECO:0000256" key="2">
    <source>
        <dbReference type="ARBA" id="ARBA00022516"/>
    </source>
</evidence>
<comment type="catalytic activity">
    <reaction evidence="11">
        <text>a 1,2-diacyl-sn-glycero-3-phospho-L-serine + H(+) = a 1,2-diacyl-sn-glycero-3-phosphoethanolamine + CO2</text>
        <dbReference type="Rhea" id="RHEA:20828"/>
        <dbReference type="ChEBI" id="CHEBI:15378"/>
        <dbReference type="ChEBI" id="CHEBI:16526"/>
        <dbReference type="ChEBI" id="CHEBI:57262"/>
        <dbReference type="ChEBI" id="CHEBI:64612"/>
        <dbReference type="EC" id="4.1.1.65"/>
    </reaction>
</comment>
<dbReference type="InterPro" id="IPR033179">
    <property type="entry name" value="PSD_type2_pro"/>
</dbReference>
<comment type="subcellular location">
    <subcellularLocation>
        <location evidence="11">Cell membrane</location>
        <topology evidence="11">Peripheral membrane protein</topology>
    </subcellularLocation>
</comment>
<dbReference type="InterPro" id="IPR033177">
    <property type="entry name" value="PSD-B"/>
</dbReference>
<comment type="subunit">
    <text evidence="11">Heterodimer of a large membrane-associated beta subunit and a small pyruvoyl-containing alpha subunit.</text>
</comment>
<evidence type="ECO:0000256" key="5">
    <source>
        <dbReference type="ARBA" id="ARBA00023136"/>
    </source>
</evidence>
<keyword evidence="8 11" id="KW-0456">Lyase</keyword>
<feature type="chain" id="PRO_5041028382" description="Phosphatidylserine decarboxylase beta chain" evidence="11">
    <location>
        <begin position="1"/>
        <end position="259"/>
    </location>
</feature>
<feature type="active site" description="Charge relay system; for autoendoproteolytic cleavage activity" evidence="11">
    <location>
        <position position="117"/>
    </location>
</feature>
<dbReference type="HAMAP" id="MF_00663">
    <property type="entry name" value="PS_decarb_PSD_B_type2"/>
    <property type="match status" value="1"/>
</dbReference>
<sequence length="299" mass="34100">MKFSKIKYIERSTGEIKIENVPGEGFLKFLYYNPLGELPLNLVVKKKFLSEIYGRSMDSSKSKGKILPFVEEHGINMEESVKGVDDFTSFNDFFVRKLKEGSRKIAQGEDEVASPADGKVLAYEDIKVKDEFFLKGDKFSLEEFLGDRELAQKYEGGVFLIVRLAPVDYHRFHFPIDGVVGSSKLIEGDYYSVSPHAIRRNFRIYCENKREYAELKNEKFGDVILSEIGATMVGGIEQTYRAGTRVGKGEEKGYFYFGGSSCILLFQKDRIKLDEDLLKNTKKGIETKVYMGERIAILK</sequence>
<comment type="pathway">
    <text evidence="1">Lipid metabolism.</text>
</comment>
<evidence type="ECO:0000256" key="1">
    <source>
        <dbReference type="ARBA" id="ARBA00005189"/>
    </source>
</evidence>
<comment type="PTM">
    <text evidence="11">Is synthesized initially as an inactive proenzyme. Formation of the active enzyme involves a self-maturation process in which the active site pyruvoyl group is generated from an internal serine residue via an autocatalytic post-translational modification. Two non-identical subunits are generated from the proenzyme in this reaction, and the pyruvate is formed at the N-terminus of the alpha chain, which is derived from the carboxyl end of the proenzyme. The autoendoproteolytic cleavage occurs by a canonical serine protease mechanism, in which the side chain hydroxyl group of the serine supplies its oxygen atom to form the C-terminus of the beta chain, while the remainder of the serine residue undergoes an oxidative deamination to produce ammonia and the pyruvoyl prosthetic group on the alpha chain. During this reaction, the Ser that is part of the protease active site of the proenzyme becomes the pyruvoyl prosthetic group, which constitutes an essential element of the active site of the mature decarboxylase.</text>
</comment>
<protein>
    <recommendedName>
        <fullName evidence="11">Phosphatidylserine decarboxylase proenzyme</fullName>
        <ecNumber evidence="11">4.1.1.65</ecNumber>
    </recommendedName>
    <component>
        <recommendedName>
            <fullName evidence="11">Phosphatidylserine decarboxylase alpha chain</fullName>
        </recommendedName>
    </component>
    <component>
        <recommendedName>
            <fullName evidence="11">Phosphatidylserine decarboxylase beta chain</fullName>
        </recommendedName>
    </component>
</protein>
<keyword evidence="4 11" id="KW-0443">Lipid metabolism</keyword>
<comment type="cofactor">
    <cofactor evidence="11">
        <name>pyruvate</name>
        <dbReference type="ChEBI" id="CHEBI:15361"/>
    </cofactor>
    <text evidence="11">Binds 1 pyruvoyl group covalently per subunit.</text>
</comment>
<feature type="chain" id="PRO_5041028381" description="Phosphatidylserine decarboxylase alpha chain" evidence="11">
    <location>
        <begin position="260"/>
        <end position="299"/>
    </location>
</feature>
<keyword evidence="3 11" id="KW-0210">Decarboxylase</keyword>
<comment type="pathway">
    <text evidence="11">Phospholipid metabolism; phosphatidylethanolamine biosynthesis; phosphatidylethanolamine from CDP-diacylglycerol: step 2/2.</text>
</comment>
<comment type="caution">
    <text evidence="12">The sequence shown here is derived from an EMBL/GenBank/DDBJ whole genome shotgun (WGS) entry which is preliminary data.</text>
</comment>
<keyword evidence="11" id="KW-1003">Cell membrane</keyword>
<feature type="active site" description="Charge relay system; for autoendoproteolytic cleavage activity" evidence="11">
    <location>
        <position position="260"/>
    </location>
</feature>
<dbReference type="GO" id="GO:0004609">
    <property type="term" value="F:phosphatidylserine decarboxylase activity"/>
    <property type="evidence" value="ECO:0007669"/>
    <property type="project" value="UniProtKB-UniRule"/>
</dbReference>
<accession>A0A9W6GPS0</accession>
<name>A0A9W6GPS0_9FUSO</name>
<keyword evidence="7 11" id="KW-0594">Phospholipid biosynthesis</keyword>
<evidence type="ECO:0000256" key="8">
    <source>
        <dbReference type="ARBA" id="ARBA00023239"/>
    </source>
</evidence>
<dbReference type="PANTHER" id="PTHR10067">
    <property type="entry name" value="PHOSPHATIDYLSERINE DECARBOXYLASE"/>
    <property type="match status" value="1"/>
</dbReference>
<dbReference type="EMBL" id="BSDY01000031">
    <property type="protein sequence ID" value="GLI58005.1"/>
    <property type="molecule type" value="Genomic_DNA"/>
</dbReference>
<evidence type="ECO:0000313" key="12">
    <source>
        <dbReference type="EMBL" id="GLI58005.1"/>
    </source>
</evidence>
<dbReference type="EC" id="4.1.1.65" evidence="11"/>
<evidence type="ECO:0000256" key="11">
    <source>
        <dbReference type="HAMAP-Rule" id="MF_00663"/>
    </source>
</evidence>
<gene>
    <name evidence="11 12" type="primary">psd</name>
    <name evidence="12" type="ORF">PM10SUCC1_35190</name>
</gene>
<keyword evidence="10 11" id="KW-0670">Pyruvate</keyword>
<evidence type="ECO:0000256" key="3">
    <source>
        <dbReference type="ARBA" id="ARBA00022793"/>
    </source>
</evidence>
<evidence type="ECO:0000256" key="10">
    <source>
        <dbReference type="ARBA" id="ARBA00023317"/>
    </source>
</evidence>
<comment type="similarity">
    <text evidence="11">Belongs to the phosphatidylserine decarboxylase family. PSD-B subfamily. Prokaryotic type II sub-subfamily.</text>
</comment>
<keyword evidence="6 11" id="KW-0865">Zymogen</keyword>
<dbReference type="GO" id="GO:0005886">
    <property type="term" value="C:plasma membrane"/>
    <property type="evidence" value="ECO:0007669"/>
    <property type="project" value="UniProtKB-SubCell"/>
</dbReference>
<proteinExistence type="inferred from homology"/>